<accession>A0ABP5IR91</accession>
<evidence type="ECO:0000256" key="1">
    <source>
        <dbReference type="SAM" id="Phobius"/>
    </source>
</evidence>
<evidence type="ECO:0000313" key="3">
    <source>
        <dbReference type="Proteomes" id="UP001500016"/>
    </source>
</evidence>
<organism evidence="2 3">
    <name type="scientific">Streptomyces albiaxialis</name>
    <dbReference type="NCBI Taxonomy" id="329523"/>
    <lineage>
        <taxon>Bacteria</taxon>
        <taxon>Bacillati</taxon>
        <taxon>Actinomycetota</taxon>
        <taxon>Actinomycetes</taxon>
        <taxon>Kitasatosporales</taxon>
        <taxon>Streptomycetaceae</taxon>
        <taxon>Streptomyces</taxon>
    </lineage>
</organism>
<proteinExistence type="predicted"/>
<keyword evidence="3" id="KW-1185">Reference proteome</keyword>
<keyword evidence="1" id="KW-0812">Transmembrane</keyword>
<keyword evidence="1" id="KW-1133">Transmembrane helix</keyword>
<reference evidence="3" key="1">
    <citation type="journal article" date="2019" name="Int. J. Syst. Evol. Microbiol.">
        <title>The Global Catalogue of Microorganisms (GCM) 10K type strain sequencing project: providing services to taxonomists for standard genome sequencing and annotation.</title>
        <authorList>
            <consortium name="The Broad Institute Genomics Platform"/>
            <consortium name="The Broad Institute Genome Sequencing Center for Infectious Disease"/>
            <person name="Wu L."/>
            <person name="Ma J."/>
        </authorList>
    </citation>
    <scope>NUCLEOTIDE SEQUENCE [LARGE SCALE GENOMIC DNA]</scope>
    <source>
        <strain evidence="3">JCM 15478</strain>
    </source>
</reference>
<comment type="caution">
    <text evidence="2">The sequence shown here is derived from an EMBL/GenBank/DDBJ whole genome shotgun (WGS) entry which is preliminary data.</text>
</comment>
<gene>
    <name evidence="2" type="ORF">GCM10009801_81300</name>
</gene>
<feature type="transmembrane region" description="Helical" evidence="1">
    <location>
        <begin position="68"/>
        <end position="86"/>
    </location>
</feature>
<keyword evidence="1" id="KW-0472">Membrane</keyword>
<dbReference type="EMBL" id="BAAAPE010000032">
    <property type="protein sequence ID" value="GAA2105141.1"/>
    <property type="molecule type" value="Genomic_DNA"/>
</dbReference>
<evidence type="ECO:0000313" key="2">
    <source>
        <dbReference type="EMBL" id="GAA2105141.1"/>
    </source>
</evidence>
<dbReference type="Proteomes" id="UP001500016">
    <property type="component" value="Unassembled WGS sequence"/>
</dbReference>
<sequence>MWNGYCPPSTGPITPTLGRAGKYAPRMMARARNASNEARAAETPRRIRTARLPRECGCGGVCGRERGWGSGGVVVGLGVGMAVLLLL</sequence>
<protein>
    <submittedName>
        <fullName evidence="2">Uncharacterized protein</fullName>
    </submittedName>
</protein>
<name>A0ABP5IR91_9ACTN</name>